<dbReference type="EC" id="2.3.2.27" evidence="5"/>
<dbReference type="Gene3D" id="3.30.390.130">
    <property type="match status" value="1"/>
</dbReference>
<dbReference type="InterPro" id="IPR039396">
    <property type="entry name" value="Deltex_C"/>
</dbReference>
<evidence type="ECO:0000256" key="5">
    <source>
        <dbReference type="RuleBase" id="RU367105"/>
    </source>
</evidence>
<keyword evidence="3 5" id="KW-0808">Transferase</keyword>
<evidence type="ECO:0000256" key="2">
    <source>
        <dbReference type="ARBA" id="ARBA00004906"/>
    </source>
</evidence>
<dbReference type="InterPro" id="IPR039399">
    <property type="entry name" value="Deltex_C_sf"/>
</dbReference>
<dbReference type="GO" id="GO:0007219">
    <property type="term" value="P:Notch signaling pathway"/>
    <property type="evidence" value="ECO:0007669"/>
    <property type="project" value="InterPro"/>
</dbReference>
<dbReference type="GO" id="GO:0008270">
    <property type="term" value="F:zinc ion binding"/>
    <property type="evidence" value="ECO:0007669"/>
    <property type="project" value="UniProtKB-KW"/>
</dbReference>
<keyword evidence="5" id="KW-0862">Zinc</keyword>
<protein>
    <recommendedName>
        <fullName evidence="5">E3 ubiquitin-protein ligase</fullName>
        <ecNumber evidence="5">2.3.2.27</ecNumber>
    </recommendedName>
</protein>
<name>A0A915I8Y7_ROMCU</name>
<dbReference type="GO" id="GO:0016567">
    <property type="term" value="P:protein ubiquitination"/>
    <property type="evidence" value="ECO:0007669"/>
    <property type="project" value="UniProtKB-UniRule"/>
</dbReference>
<dbReference type="AlphaFoldDB" id="A0A915I8Y7"/>
<sequence length="142" mass="15756">MFHTNCINRWLKVTNSCPTCRTMIPPMSGDQPMGGACTLSTLHDKQINGFPDAHGYITIYYTVPNGVQDERHPSPGQLYSGTHRVAYLPNNRRGQTVGKMLQKAFEKLFIFKVGTSMTTGVSNTVVWSGLIPHKTSFHGGRD</sequence>
<evidence type="ECO:0000259" key="6">
    <source>
        <dbReference type="Pfam" id="PF18102"/>
    </source>
</evidence>
<dbReference type="Proteomes" id="UP000887565">
    <property type="component" value="Unplaced"/>
</dbReference>
<keyword evidence="5" id="KW-0863">Zinc-finger</keyword>
<evidence type="ECO:0000313" key="7">
    <source>
        <dbReference type="Proteomes" id="UP000887565"/>
    </source>
</evidence>
<evidence type="ECO:0000256" key="3">
    <source>
        <dbReference type="ARBA" id="ARBA00022679"/>
    </source>
</evidence>
<reference evidence="8" key="1">
    <citation type="submission" date="2022-11" db="UniProtKB">
        <authorList>
            <consortium name="WormBaseParasite"/>
        </authorList>
    </citation>
    <scope>IDENTIFICATION</scope>
</reference>
<comment type="similarity">
    <text evidence="5">Belongs to the Deltex family.</text>
</comment>
<dbReference type="PANTHER" id="PTHR12622">
    <property type="entry name" value="DELTEX-RELATED"/>
    <property type="match status" value="1"/>
</dbReference>
<comment type="pathway">
    <text evidence="2 5">Protein modification; protein ubiquitination.</text>
</comment>
<accession>A0A915I8Y7</accession>
<evidence type="ECO:0000256" key="4">
    <source>
        <dbReference type="ARBA" id="ARBA00022723"/>
    </source>
</evidence>
<dbReference type="Gene3D" id="3.30.40.10">
    <property type="entry name" value="Zinc/RING finger domain, C3HC4 (zinc finger)"/>
    <property type="match status" value="1"/>
</dbReference>
<dbReference type="InterPro" id="IPR039398">
    <property type="entry name" value="Deltex_fam"/>
</dbReference>
<feature type="domain" description="Deltex C-terminal" evidence="6">
    <location>
        <begin position="29"/>
        <end position="141"/>
    </location>
</feature>
<keyword evidence="7" id="KW-1185">Reference proteome</keyword>
<dbReference type="GO" id="GO:0061630">
    <property type="term" value="F:ubiquitin protein ligase activity"/>
    <property type="evidence" value="ECO:0007669"/>
    <property type="project" value="UniProtKB-UniRule"/>
</dbReference>
<evidence type="ECO:0000313" key="8">
    <source>
        <dbReference type="WBParaSite" id="nRc.2.0.1.t10630-RA"/>
    </source>
</evidence>
<dbReference type="SUPFAM" id="SSF57850">
    <property type="entry name" value="RING/U-box"/>
    <property type="match status" value="1"/>
</dbReference>
<keyword evidence="4 5" id="KW-0479">Metal-binding</keyword>
<evidence type="ECO:0000256" key="1">
    <source>
        <dbReference type="ARBA" id="ARBA00000900"/>
    </source>
</evidence>
<comment type="catalytic activity">
    <reaction evidence="1 5">
        <text>S-ubiquitinyl-[E2 ubiquitin-conjugating enzyme]-L-cysteine + [acceptor protein]-L-lysine = [E2 ubiquitin-conjugating enzyme]-L-cysteine + N(6)-ubiquitinyl-[acceptor protein]-L-lysine.</text>
        <dbReference type="EC" id="2.3.2.27"/>
    </reaction>
</comment>
<comment type="subcellular location">
    <subcellularLocation>
        <location evidence="5">Cytoplasm</location>
    </subcellularLocation>
</comment>
<dbReference type="WBParaSite" id="nRc.2.0.1.t10630-RA">
    <property type="protein sequence ID" value="nRc.2.0.1.t10630-RA"/>
    <property type="gene ID" value="nRc.2.0.1.g10630"/>
</dbReference>
<dbReference type="Pfam" id="PF18102">
    <property type="entry name" value="DTC"/>
    <property type="match status" value="1"/>
</dbReference>
<organism evidence="7 8">
    <name type="scientific">Romanomermis culicivorax</name>
    <name type="common">Nematode worm</name>
    <dbReference type="NCBI Taxonomy" id="13658"/>
    <lineage>
        <taxon>Eukaryota</taxon>
        <taxon>Metazoa</taxon>
        <taxon>Ecdysozoa</taxon>
        <taxon>Nematoda</taxon>
        <taxon>Enoplea</taxon>
        <taxon>Dorylaimia</taxon>
        <taxon>Mermithida</taxon>
        <taxon>Mermithoidea</taxon>
        <taxon>Mermithidae</taxon>
        <taxon>Romanomermis</taxon>
    </lineage>
</organism>
<dbReference type="InterPro" id="IPR013083">
    <property type="entry name" value="Znf_RING/FYVE/PHD"/>
</dbReference>
<keyword evidence="5" id="KW-0963">Cytoplasm</keyword>
<proteinExistence type="inferred from homology"/>
<dbReference type="GO" id="GO:0005737">
    <property type="term" value="C:cytoplasm"/>
    <property type="evidence" value="ECO:0007669"/>
    <property type="project" value="UniProtKB-SubCell"/>
</dbReference>